<keyword evidence="1" id="KW-0472">Membrane</keyword>
<accession>A0ABR3DRA6</accession>
<feature type="transmembrane region" description="Helical" evidence="1">
    <location>
        <begin position="27"/>
        <end position="50"/>
    </location>
</feature>
<sequence length="97" mass="11056">MQENSCTKKLLMFCFWCANKGRRVTGVLVGTAPPMVLLLSFFSLCLFSFLLKRQWESTIPSIRRLFFAVVFFSCIVSSCSCFQRESTHSTIPSSPRT</sequence>
<keyword evidence="1" id="KW-1133">Transmembrane helix</keyword>
<evidence type="ECO:0000313" key="3">
    <source>
        <dbReference type="Proteomes" id="UP001451303"/>
    </source>
</evidence>
<comment type="caution">
    <text evidence="2">The sequence shown here is derived from an EMBL/GenBank/DDBJ whole genome shotgun (WGS) entry which is preliminary data.</text>
</comment>
<reference evidence="2 3" key="1">
    <citation type="submission" date="2023-09" db="EMBL/GenBank/DDBJ databases">
        <title>Multi-omics analysis of a traditional fermented food reveals byproduct-associated fungal strains for waste-to-food upcycling.</title>
        <authorList>
            <consortium name="Lawrence Berkeley National Laboratory"/>
            <person name="Rekdal V.M."/>
            <person name="Villalobos-Escobedo J.M."/>
            <person name="Rodriguez-Valeron N."/>
            <person name="Garcia M.O."/>
            <person name="Vasquez D.P."/>
            <person name="Damayanti I."/>
            <person name="Sorensen P.M."/>
            <person name="Baidoo E.E."/>
            <person name="De Carvalho A.C."/>
            <person name="Riley R."/>
            <person name="Lipzen A."/>
            <person name="He G."/>
            <person name="Yan M."/>
            <person name="Haridas S."/>
            <person name="Daum C."/>
            <person name="Yoshinaga Y."/>
            <person name="Ng V."/>
            <person name="Grigoriev I.V."/>
            <person name="Munk R."/>
            <person name="Nuraida L."/>
            <person name="Wijaya C.H."/>
            <person name="Morales P.-C."/>
            <person name="Keasling J.D."/>
        </authorList>
    </citation>
    <scope>NUCLEOTIDE SEQUENCE [LARGE SCALE GENOMIC DNA]</scope>
    <source>
        <strain evidence="2 3">FGSC 2613</strain>
    </source>
</reference>
<keyword evidence="3" id="KW-1185">Reference proteome</keyword>
<name>A0ABR3DRA6_NEUIN</name>
<protein>
    <submittedName>
        <fullName evidence="2">Uncharacterized protein</fullName>
    </submittedName>
</protein>
<dbReference type="Proteomes" id="UP001451303">
    <property type="component" value="Unassembled WGS sequence"/>
</dbReference>
<feature type="transmembrane region" description="Helical" evidence="1">
    <location>
        <begin position="62"/>
        <end position="82"/>
    </location>
</feature>
<organism evidence="2 3">
    <name type="scientific">Neurospora intermedia</name>
    <dbReference type="NCBI Taxonomy" id="5142"/>
    <lineage>
        <taxon>Eukaryota</taxon>
        <taxon>Fungi</taxon>
        <taxon>Dikarya</taxon>
        <taxon>Ascomycota</taxon>
        <taxon>Pezizomycotina</taxon>
        <taxon>Sordariomycetes</taxon>
        <taxon>Sordariomycetidae</taxon>
        <taxon>Sordariales</taxon>
        <taxon>Sordariaceae</taxon>
        <taxon>Neurospora</taxon>
    </lineage>
</organism>
<evidence type="ECO:0000313" key="2">
    <source>
        <dbReference type="EMBL" id="KAL0475205.1"/>
    </source>
</evidence>
<keyword evidence="1" id="KW-0812">Transmembrane</keyword>
<proteinExistence type="predicted"/>
<dbReference type="EMBL" id="JAVLET010000001">
    <property type="protein sequence ID" value="KAL0475205.1"/>
    <property type="molecule type" value="Genomic_DNA"/>
</dbReference>
<evidence type="ECO:0000256" key="1">
    <source>
        <dbReference type="SAM" id="Phobius"/>
    </source>
</evidence>
<gene>
    <name evidence="2" type="ORF">QR685DRAFT_38832</name>
</gene>